<dbReference type="Proteomes" id="UP000274131">
    <property type="component" value="Unassembled WGS sequence"/>
</dbReference>
<evidence type="ECO:0000256" key="1">
    <source>
        <dbReference type="SAM" id="MobiDB-lite"/>
    </source>
</evidence>
<keyword evidence="3" id="KW-1185">Reference proteome</keyword>
<feature type="region of interest" description="Disordered" evidence="1">
    <location>
        <begin position="14"/>
        <end position="91"/>
    </location>
</feature>
<gene>
    <name evidence="2" type="ORF">EVEC_LOCUS2474</name>
</gene>
<evidence type="ECO:0000313" key="2">
    <source>
        <dbReference type="EMBL" id="VDD87331.1"/>
    </source>
</evidence>
<dbReference type="EMBL" id="UXUI01007387">
    <property type="protein sequence ID" value="VDD87331.1"/>
    <property type="molecule type" value="Genomic_DNA"/>
</dbReference>
<evidence type="ECO:0000313" key="4">
    <source>
        <dbReference type="WBParaSite" id="EVEC_0000276601-mRNA-1"/>
    </source>
</evidence>
<protein>
    <submittedName>
        <fullName evidence="4">BTB domain-containing protein</fullName>
    </submittedName>
</protein>
<dbReference type="OrthoDB" id="6497308at2759"/>
<feature type="compositionally biased region" description="Basic and acidic residues" evidence="1">
    <location>
        <begin position="28"/>
        <end position="42"/>
    </location>
</feature>
<evidence type="ECO:0000313" key="3">
    <source>
        <dbReference type="Proteomes" id="UP000274131"/>
    </source>
</evidence>
<feature type="compositionally biased region" description="Polar residues" evidence="1">
    <location>
        <begin position="71"/>
        <end position="91"/>
    </location>
</feature>
<dbReference type="AlphaFoldDB" id="A0A0N4UYU4"/>
<name>A0A0N4UYU4_ENTVE</name>
<feature type="compositionally biased region" description="Basic and acidic residues" evidence="1">
    <location>
        <begin position="49"/>
        <end position="61"/>
    </location>
</feature>
<organism evidence="4">
    <name type="scientific">Enterobius vermicularis</name>
    <name type="common">Human pinworm</name>
    <dbReference type="NCBI Taxonomy" id="51028"/>
    <lineage>
        <taxon>Eukaryota</taxon>
        <taxon>Metazoa</taxon>
        <taxon>Ecdysozoa</taxon>
        <taxon>Nematoda</taxon>
        <taxon>Chromadorea</taxon>
        <taxon>Rhabditida</taxon>
        <taxon>Spirurina</taxon>
        <taxon>Oxyuridomorpha</taxon>
        <taxon>Oxyuroidea</taxon>
        <taxon>Oxyuridae</taxon>
        <taxon>Enterobius</taxon>
    </lineage>
</organism>
<accession>A0A0N4UYU4</accession>
<sequence>MGHRDGVRYYSAMDASAGRLTNAALTPVDERLKDSGSEQRDENDSDQSGSEKMETSCHELSELTPDGTSEVFGNSTNRANGSGQVNGNALTKHNDQLNHTQENGIGKEQVLKDTDSRCDTIFQQTGNSDSSSCRPIKKRYAHEETGFSSPAAIVQTPISDPLSFPSIRHYQHAMNQWDWATVDSTKVPVILRGNEKFAAVHMVQLKLLSKFPPIYPPESQNPPLLSHKMSVVESWILNSINAVICKFEYGYQLFTADDELVRLVDVERFYWSVKVFNLNRMIEQYNRHVKTIPKSLYLNATISRVKDYVGADLQVTSSCYSYNLI</sequence>
<reference evidence="4" key="1">
    <citation type="submission" date="2017-02" db="UniProtKB">
        <authorList>
            <consortium name="WormBaseParasite"/>
        </authorList>
    </citation>
    <scope>IDENTIFICATION</scope>
</reference>
<proteinExistence type="predicted"/>
<dbReference type="WBParaSite" id="EVEC_0000276601-mRNA-1">
    <property type="protein sequence ID" value="EVEC_0000276601-mRNA-1"/>
    <property type="gene ID" value="EVEC_0000276601"/>
</dbReference>
<reference evidence="2 3" key="2">
    <citation type="submission" date="2018-10" db="EMBL/GenBank/DDBJ databases">
        <authorList>
            <consortium name="Pathogen Informatics"/>
        </authorList>
    </citation>
    <scope>NUCLEOTIDE SEQUENCE [LARGE SCALE GENOMIC DNA]</scope>
</reference>